<name>A0A0F9Y7T7_9ZZZZ</name>
<keyword evidence="2" id="KW-0812">Transmembrane</keyword>
<evidence type="ECO:0000256" key="2">
    <source>
        <dbReference type="SAM" id="Phobius"/>
    </source>
</evidence>
<dbReference type="EMBL" id="LAZR01000039">
    <property type="protein sequence ID" value="KKO00704.1"/>
    <property type="molecule type" value="Genomic_DNA"/>
</dbReference>
<gene>
    <name evidence="3" type="ORF">LCGC14_0124780</name>
</gene>
<accession>A0A0F9Y7T7</accession>
<feature type="compositionally biased region" description="Low complexity" evidence="1">
    <location>
        <begin position="13"/>
        <end position="28"/>
    </location>
</feature>
<organism evidence="3">
    <name type="scientific">marine sediment metagenome</name>
    <dbReference type="NCBI Taxonomy" id="412755"/>
    <lineage>
        <taxon>unclassified sequences</taxon>
        <taxon>metagenomes</taxon>
        <taxon>ecological metagenomes</taxon>
    </lineage>
</organism>
<protein>
    <submittedName>
        <fullName evidence="3">Uncharacterized protein</fullName>
    </submittedName>
</protein>
<evidence type="ECO:0000256" key="1">
    <source>
        <dbReference type="SAM" id="MobiDB-lite"/>
    </source>
</evidence>
<reference evidence="3" key="1">
    <citation type="journal article" date="2015" name="Nature">
        <title>Complex archaea that bridge the gap between prokaryotes and eukaryotes.</title>
        <authorList>
            <person name="Spang A."/>
            <person name="Saw J.H."/>
            <person name="Jorgensen S.L."/>
            <person name="Zaremba-Niedzwiedzka K."/>
            <person name="Martijn J."/>
            <person name="Lind A.E."/>
            <person name="van Eijk R."/>
            <person name="Schleper C."/>
            <person name="Guy L."/>
            <person name="Ettema T.J."/>
        </authorList>
    </citation>
    <scope>NUCLEOTIDE SEQUENCE</scope>
</reference>
<sequence>MTPASGQSPGKPSRPSAATSAPAEASVGAPGGAQPPTVAAPAERGAYGGRYPQGVRVPGFWALRVAAFCHFVFGTVCFVAGLARLLLLLERRWLGDGAFYARGPRIIRTFTVTAVGLFLFGVGTALHALRDFLRSRYRQRG</sequence>
<feature type="transmembrane region" description="Helical" evidence="2">
    <location>
        <begin position="106"/>
        <end position="129"/>
    </location>
</feature>
<keyword evidence="2" id="KW-0472">Membrane</keyword>
<feature type="region of interest" description="Disordered" evidence="1">
    <location>
        <begin position="1"/>
        <end position="43"/>
    </location>
</feature>
<dbReference type="AlphaFoldDB" id="A0A0F9Y7T7"/>
<feature type="transmembrane region" description="Helical" evidence="2">
    <location>
        <begin position="61"/>
        <end position="86"/>
    </location>
</feature>
<keyword evidence="2" id="KW-1133">Transmembrane helix</keyword>
<proteinExistence type="predicted"/>
<comment type="caution">
    <text evidence="3">The sequence shown here is derived from an EMBL/GenBank/DDBJ whole genome shotgun (WGS) entry which is preliminary data.</text>
</comment>
<evidence type="ECO:0000313" key="3">
    <source>
        <dbReference type="EMBL" id="KKO00704.1"/>
    </source>
</evidence>
<feature type="compositionally biased region" description="Polar residues" evidence="1">
    <location>
        <begin position="1"/>
        <end position="10"/>
    </location>
</feature>